<dbReference type="CDD" id="cd07035">
    <property type="entry name" value="TPP_PYR_POX_like"/>
    <property type="match status" value="1"/>
</dbReference>
<gene>
    <name evidence="14" type="ORF">TRIADDRAFT_51690</name>
</gene>
<keyword evidence="6 10" id="KW-0786">Thiamine pyrophosphate</keyword>
<comment type="catalytic activity">
    <reaction evidence="9">
        <text>(2R)-hydroxyhexadecanoyl-CoA = pentadecanal + formyl-CoA</text>
        <dbReference type="Rhea" id="RHEA:55212"/>
        <dbReference type="ChEBI" id="CHEBI:17302"/>
        <dbReference type="ChEBI" id="CHEBI:57376"/>
        <dbReference type="ChEBI" id="CHEBI:138654"/>
    </reaction>
    <physiologicalReaction direction="left-to-right" evidence="9">
        <dbReference type="Rhea" id="RHEA:55213"/>
    </physiologicalReaction>
</comment>
<evidence type="ECO:0000313" key="15">
    <source>
        <dbReference type="Proteomes" id="UP000009022"/>
    </source>
</evidence>
<protein>
    <recommendedName>
        <fullName evidence="4">2-hydroxyacyl-CoA lyase 2</fullName>
    </recommendedName>
    <alternativeName>
        <fullName evidence="7">IlvB-like protein</fullName>
    </alternativeName>
</protein>
<dbReference type="Pfam" id="PF02776">
    <property type="entry name" value="TPP_enzyme_N"/>
    <property type="match status" value="1"/>
</dbReference>
<dbReference type="PANTHER" id="PTHR18968">
    <property type="entry name" value="THIAMINE PYROPHOSPHATE ENZYMES"/>
    <property type="match status" value="1"/>
</dbReference>
<dbReference type="GO" id="GO:0003984">
    <property type="term" value="F:acetolactate synthase activity"/>
    <property type="evidence" value="ECO:0000318"/>
    <property type="project" value="GO_Central"/>
</dbReference>
<dbReference type="KEGG" id="tad:TRIADDRAFT_51690"/>
<dbReference type="GO" id="GO:0050660">
    <property type="term" value="F:flavin adenine dinucleotide binding"/>
    <property type="evidence" value="ECO:0000318"/>
    <property type="project" value="GO_Central"/>
</dbReference>
<dbReference type="SUPFAM" id="SSF52467">
    <property type="entry name" value="DHS-like NAD/FAD-binding domain"/>
    <property type="match status" value="1"/>
</dbReference>
<organism evidence="14 15">
    <name type="scientific">Trichoplax adhaerens</name>
    <name type="common">Trichoplax reptans</name>
    <dbReference type="NCBI Taxonomy" id="10228"/>
    <lineage>
        <taxon>Eukaryota</taxon>
        <taxon>Metazoa</taxon>
        <taxon>Placozoa</taxon>
        <taxon>Uniplacotomia</taxon>
        <taxon>Trichoplacea</taxon>
        <taxon>Trichoplacidae</taxon>
        <taxon>Trichoplax</taxon>
    </lineage>
</organism>
<dbReference type="InterPro" id="IPR029035">
    <property type="entry name" value="DHS-like_NAD/FAD-binding_dom"/>
</dbReference>
<dbReference type="GO" id="GO:0000287">
    <property type="term" value="F:magnesium ion binding"/>
    <property type="evidence" value="ECO:0007669"/>
    <property type="project" value="InterPro"/>
</dbReference>
<dbReference type="GO" id="GO:0005948">
    <property type="term" value="C:acetolactate synthase complex"/>
    <property type="evidence" value="ECO:0000318"/>
    <property type="project" value="GO_Central"/>
</dbReference>
<dbReference type="Gene3D" id="3.40.50.970">
    <property type="match status" value="2"/>
</dbReference>
<dbReference type="SUPFAM" id="SSF52518">
    <property type="entry name" value="Thiamin diphosphate-binding fold (THDP-binding)"/>
    <property type="match status" value="2"/>
</dbReference>
<evidence type="ECO:0000256" key="5">
    <source>
        <dbReference type="ARBA" id="ARBA00022723"/>
    </source>
</evidence>
<comment type="similarity">
    <text evidence="3 10">Belongs to the TPP enzyme family.</text>
</comment>
<dbReference type="InterPro" id="IPR012000">
    <property type="entry name" value="Thiamin_PyroP_enz_cen_dom"/>
</dbReference>
<dbReference type="InterPro" id="IPR045229">
    <property type="entry name" value="TPP_enz"/>
</dbReference>
<dbReference type="Proteomes" id="UP000009022">
    <property type="component" value="Unassembled WGS sequence"/>
</dbReference>
<dbReference type="GO" id="GO:0009099">
    <property type="term" value="P:L-valine biosynthetic process"/>
    <property type="evidence" value="ECO:0000318"/>
    <property type="project" value="GO_Central"/>
</dbReference>
<dbReference type="InterPro" id="IPR029061">
    <property type="entry name" value="THDP-binding"/>
</dbReference>
<dbReference type="STRING" id="10228.B3RKI2"/>
<evidence type="ECO:0000256" key="7">
    <source>
        <dbReference type="ARBA" id="ARBA00030510"/>
    </source>
</evidence>
<sequence>MSCQPLEYPFGCCTTLYRSNFKSLCAALPMIRALSTKSERSCHDRRGSRDVLSNNDRGQRGLVMIEEEVDKKCTRNGGELVGEVLKAHDIKFVFTLCGGHISPVLVACERLGIRVIDVRHEVTTIYAADAVARMSGVVGVGIVTAGPGVTNTITAIKNAQMAESPVLLIGGAAATLLKGRGSLQDIDQMSLFKPLCKYTATVEKVREIVPTLRRAIYEAASGIPGPVFVELPIDILYSYPSVSTEFVGKSSDNGLLARLLRWYLLNHVNGLFAGAFTQRNCEPIPPKITMPSNRQIQSAVEIVSRAKKPVILLGSQTTLPPVPANDVKTALESLGIPCFLGGMSRGLLGRKNPIHIRQQRRQAVHEADVVILAGAVCDFRLNYGRILNKKSKIIAVNRNIELLYLNSPAFWSPTVGIEGDVGTFVLKLCDRLKGYKCPSDWLETLRQRDAEKENKNLEMAKQPTTQHLNPIKVLYQLEECLDDNSILVADGGDFVGTAAYVLRPRGPLTWLDPGPFGTLGVGGGFALGAKLCRPDAEVWIIYGDGSSAYSIAEFDTCYRHKAPVLAIIGNDAAWSQIKRDQVPLLGSGVACDLLFSDYHTIAKGYGGVGFRIDSSNGDEAISIIKQAQAAAKEGKPAVLNVLVGRTKFREGSISI</sequence>
<dbReference type="FunFam" id="3.40.50.970:FF:000007">
    <property type="entry name" value="Acetolactate synthase"/>
    <property type="match status" value="1"/>
</dbReference>
<evidence type="ECO:0000256" key="6">
    <source>
        <dbReference type="ARBA" id="ARBA00023052"/>
    </source>
</evidence>
<dbReference type="Gene3D" id="3.40.50.1220">
    <property type="entry name" value="TPP-binding domain"/>
    <property type="match status" value="1"/>
</dbReference>
<dbReference type="eggNOG" id="KOG1185">
    <property type="taxonomic scope" value="Eukaryota"/>
</dbReference>
<dbReference type="GO" id="GO:0009097">
    <property type="term" value="P:isoleucine biosynthetic process"/>
    <property type="evidence" value="ECO:0000318"/>
    <property type="project" value="GO_Central"/>
</dbReference>
<dbReference type="HOGENOM" id="CLU_013748_3_3_1"/>
<dbReference type="InterPro" id="IPR011766">
    <property type="entry name" value="TPP_enzyme_TPP-bd"/>
</dbReference>
<evidence type="ECO:0000256" key="2">
    <source>
        <dbReference type="ARBA" id="ARBA00001964"/>
    </source>
</evidence>
<keyword evidence="15" id="KW-1185">Reference proteome</keyword>
<evidence type="ECO:0000259" key="12">
    <source>
        <dbReference type="Pfam" id="PF02775"/>
    </source>
</evidence>
<dbReference type="InterPro" id="IPR000399">
    <property type="entry name" value="TPP-bd_CS"/>
</dbReference>
<evidence type="ECO:0000256" key="4">
    <source>
        <dbReference type="ARBA" id="ARBA00018936"/>
    </source>
</evidence>
<comment type="cofactor">
    <cofactor evidence="2">
        <name>thiamine diphosphate</name>
        <dbReference type="ChEBI" id="CHEBI:58937"/>
    </cofactor>
</comment>
<evidence type="ECO:0000259" key="13">
    <source>
        <dbReference type="Pfam" id="PF02776"/>
    </source>
</evidence>
<dbReference type="GeneID" id="6749823"/>
<accession>B3RKI2</accession>
<dbReference type="OrthoDB" id="16262at2759"/>
<evidence type="ECO:0000313" key="14">
    <source>
        <dbReference type="EMBL" id="EDV28605.1"/>
    </source>
</evidence>
<dbReference type="PhylomeDB" id="B3RKI2"/>
<reference evidence="14 15" key="1">
    <citation type="journal article" date="2008" name="Nature">
        <title>The Trichoplax genome and the nature of placozoans.</title>
        <authorList>
            <person name="Srivastava M."/>
            <person name="Begovic E."/>
            <person name="Chapman J."/>
            <person name="Putnam N.H."/>
            <person name="Hellsten U."/>
            <person name="Kawashima T."/>
            <person name="Kuo A."/>
            <person name="Mitros T."/>
            <person name="Salamov A."/>
            <person name="Carpenter M.L."/>
            <person name="Signorovitch A.Y."/>
            <person name="Moreno M.A."/>
            <person name="Kamm K."/>
            <person name="Grimwood J."/>
            <person name="Schmutz J."/>
            <person name="Shapiro H."/>
            <person name="Grigoriev I.V."/>
            <person name="Buss L.W."/>
            <person name="Schierwater B."/>
            <person name="Dellaporta S.L."/>
            <person name="Rokhsar D.S."/>
        </authorList>
    </citation>
    <scope>NUCLEOTIDE SEQUENCE [LARGE SCALE GENOMIC DNA]</scope>
    <source>
        <strain evidence="14 15">Grell-BS-1999</strain>
    </source>
</reference>
<proteinExistence type="inferred from homology"/>
<comment type="cofactor">
    <cofactor evidence="1">
        <name>Mg(2+)</name>
        <dbReference type="ChEBI" id="CHEBI:18420"/>
    </cofactor>
</comment>
<keyword evidence="5" id="KW-0479">Metal-binding</keyword>
<name>B3RKI2_TRIAD</name>
<feature type="domain" description="Thiamine pyrophosphate enzyme TPP-binding" evidence="12">
    <location>
        <begin position="490"/>
        <end position="641"/>
    </location>
</feature>
<dbReference type="AlphaFoldDB" id="B3RKI2"/>
<dbReference type="Pfam" id="PF00205">
    <property type="entry name" value="TPP_enzyme_M"/>
    <property type="match status" value="1"/>
</dbReference>
<feature type="domain" description="Thiamine pyrophosphate enzyme N-terminal TPP-binding" evidence="13">
    <location>
        <begin position="76"/>
        <end position="191"/>
    </location>
</feature>
<evidence type="ECO:0000256" key="3">
    <source>
        <dbReference type="ARBA" id="ARBA00007812"/>
    </source>
</evidence>
<evidence type="ECO:0000256" key="10">
    <source>
        <dbReference type="RuleBase" id="RU362132"/>
    </source>
</evidence>
<evidence type="ECO:0000256" key="8">
    <source>
        <dbReference type="ARBA" id="ARBA00048738"/>
    </source>
</evidence>
<dbReference type="InParanoid" id="B3RKI2"/>
<dbReference type="PROSITE" id="PS00187">
    <property type="entry name" value="TPP_ENZYMES"/>
    <property type="match status" value="1"/>
</dbReference>
<evidence type="ECO:0000256" key="9">
    <source>
        <dbReference type="ARBA" id="ARBA00048767"/>
    </source>
</evidence>
<dbReference type="Pfam" id="PF02775">
    <property type="entry name" value="TPP_enzyme_C"/>
    <property type="match status" value="1"/>
</dbReference>
<dbReference type="GO" id="GO:0030976">
    <property type="term" value="F:thiamine pyrophosphate binding"/>
    <property type="evidence" value="ECO:0007669"/>
    <property type="project" value="InterPro"/>
</dbReference>
<evidence type="ECO:0000256" key="1">
    <source>
        <dbReference type="ARBA" id="ARBA00001946"/>
    </source>
</evidence>
<evidence type="ECO:0000259" key="11">
    <source>
        <dbReference type="Pfam" id="PF00205"/>
    </source>
</evidence>
<dbReference type="CDD" id="cd02004">
    <property type="entry name" value="TPP_BZL_OCoD_HPCL"/>
    <property type="match status" value="1"/>
</dbReference>
<dbReference type="EMBL" id="DS985241">
    <property type="protein sequence ID" value="EDV28605.1"/>
    <property type="molecule type" value="Genomic_DNA"/>
</dbReference>
<feature type="domain" description="Thiamine pyrophosphate enzyme central" evidence="11">
    <location>
        <begin position="296"/>
        <end position="425"/>
    </location>
</feature>
<dbReference type="CTD" id="6749823"/>
<dbReference type="PANTHER" id="PTHR18968:SF166">
    <property type="entry name" value="2-HYDROXYACYL-COA LYASE 2"/>
    <property type="match status" value="1"/>
</dbReference>
<dbReference type="InterPro" id="IPR012001">
    <property type="entry name" value="Thiamin_PyroP_enz_TPP-bd_dom"/>
</dbReference>
<dbReference type="RefSeq" id="XP_002107807.1">
    <property type="nucleotide sequence ID" value="XM_002107771.1"/>
</dbReference>
<comment type="catalytic activity">
    <reaction evidence="8">
        <text>2-hydroxyoctadecanoyl-CoA = heptadecanal + formyl-CoA</text>
        <dbReference type="Rhea" id="RHEA:55196"/>
        <dbReference type="ChEBI" id="CHEBI:57376"/>
        <dbReference type="ChEBI" id="CHEBI:74116"/>
        <dbReference type="ChEBI" id="CHEBI:138631"/>
    </reaction>
    <physiologicalReaction direction="left-to-right" evidence="8">
        <dbReference type="Rhea" id="RHEA:55197"/>
    </physiologicalReaction>
</comment>
<dbReference type="OMA" id="QETDMIG"/>
<dbReference type="FunCoup" id="B3RKI2">
    <property type="interactions" value="420"/>
</dbReference>